<dbReference type="EMBL" id="SHMF01000003">
    <property type="protein sequence ID" value="TAA34296.1"/>
    <property type="molecule type" value="Genomic_DNA"/>
</dbReference>
<dbReference type="Proteomes" id="UP000292087">
    <property type="component" value="Unassembled WGS sequence"/>
</dbReference>
<gene>
    <name evidence="2" type="ORF">EA656_11125</name>
</gene>
<proteinExistence type="predicted"/>
<feature type="region of interest" description="Disordered" evidence="1">
    <location>
        <begin position="40"/>
        <end position="61"/>
    </location>
</feature>
<dbReference type="AlphaFoldDB" id="A0A4Q8LRI9"/>
<dbReference type="InterPro" id="IPR021352">
    <property type="entry name" value="DUF2971"/>
</dbReference>
<evidence type="ECO:0000313" key="3">
    <source>
        <dbReference type="Proteomes" id="UP000292087"/>
    </source>
</evidence>
<protein>
    <submittedName>
        <fullName evidence="2">DUF2971 domain-containing protein</fullName>
    </submittedName>
</protein>
<sequence length="517" mass="57879">MPSGSWTTTIPMPRLLRWSGLLLRRGCASCWTFTRRTPSCGAGAGRASPPSRPRHGVRQADAASIVGKPQANGSSWPQASCVNFWRPPTASWSVHSRCSDTTRIALPRGPAIRARSRIARMLSSSISTATCWRRCVPPSAPGKRFRNLIPASDASSATGSWLSPLIRDGRVLTMKARHASAVAGASGSIYPHWWQHMGNWIDSYTQLLSGEEIDDRDISRASIIKACNLPSHIYKFRPVNDYALQNLRDSTVWLCSADQYNDPYECSAKLDLSRLGIETSRRHFREIASLSRLGDRLDDATLAHAEQADDPMREIALALLRSDGPLLSESKIEQLINDLFSVAAEVSSGTIRHQNAVLQRGMKICSFSERNDSIVMWGHYADSHRGFCMEYATSDLDDFRQHALFPVVYSDELFDATKYVLRSMAGGNFNNLYGMLAASRKSSDWSYEREWRLILPWGESYADRNFAMPRPSAIYLGSRMPVAHRQKLLEIADAIQVPWHKMELDLGKFRLSPKEQG</sequence>
<evidence type="ECO:0000313" key="2">
    <source>
        <dbReference type="EMBL" id="TAA34296.1"/>
    </source>
</evidence>
<organism evidence="2 3">
    <name type="scientific">Pseudoxanthomonas winnipegensis</name>
    <dbReference type="NCBI Taxonomy" id="2480810"/>
    <lineage>
        <taxon>Bacteria</taxon>
        <taxon>Pseudomonadati</taxon>
        <taxon>Pseudomonadota</taxon>
        <taxon>Gammaproteobacteria</taxon>
        <taxon>Lysobacterales</taxon>
        <taxon>Lysobacteraceae</taxon>
        <taxon>Pseudoxanthomonas</taxon>
    </lineage>
</organism>
<name>A0A4Q8LRI9_9GAMM</name>
<comment type="caution">
    <text evidence="2">The sequence shown here is derived from an EMBL/GenBank/DDBJ whole genome shotgun (WGS) entry which is preliminary data.</text>
</comment>
<dbReference type="Pfam" id="PF11185">
    <property type="entry name" value="DUF2971"/>
    <property type="match status" value="1"/>
</dbReference>
<accession>A0A4Q8LRI9</accession>
<reference evidence="2 3" key="1">
    <citation type="submission" date="2019-02" db="EMBL/GenBank/DDBJ databases">
        <title>WGS of Pseudoxanthomonas species novum from clinical isolates.</title>
        <authorList>
            <person name="Bernier A.-M."/>
            <person name="Bernard K."/>
            <person name="Vachon A."/>
        </authorList>
    </citation>
    <scope>NUCLEOTIDE SEQUENCE [LARGE SCALE GENOMIC DNA]</scope>
    <source>
        <strain evidence="2 3">NML140781</strain>
    </source>
</reference>
<evidence type="ECO:0000256" key="1">
    <source>
        <dbReference type="SAM" id="MobiDB-lite"/>
    </source>
</evidence>